<evidence type="ECO:0000313" key="3">
    <source>
        <dbReference type="Proteomes" id="UP001610100"/>
    </source>
</evidence>
<keyword evidence="1" id="KW-0732">Signal</keyword>
<dbReference type="EMBL" id="JBAWKB010000001">
    <property type="protein sequence ID" value="MFH6771047.1"/>
    <property type="molecule type" value="Genomic_DNA"/>
</dbReference>
<evidence type="ECO:0000256" key="1">
    <source>
        <dbReference type="SAM" id="SignalP"/>
    </source>
</evidence>
<name>A0ABW7MZ52_9FLAO</name>
<dbReference type="Proteomes" id="UP001610100">
    <property type="component" value="Unassembled WGS sequence"/>
</dbReference>
<accession>A0ABW7MZ52</accession>
<evidence type="ECO:0000313" key="2">
    <source>
        <dbReference type="EMBL" id="MFH6771047.1"/>
    </source>
</evidence>
<reference evidence="2 3" key="1">
    <citation type="submission" date="2024-02" db="EMBL/GenBank/DDBJ databases">
        <title>A Gaetbulibacter species isolated from tidal flats and genomic insights of their niches.</title>
        <authorList>
            <person name="Ye Y."/>
        </authorList>
    </citation>
    <scope>NUCLEOTIDE SEQUENCE [LARGE SCALE GENOMIC DNA]</scope>
    <source>
        <strain evidence="2 3">KYW382</strain>
    </source>
</reference>
<comment type="caution">
    <text evidence="2">The sequence shown here is derived from an EMBL/GenBank/DDBJ whole genome shotgun (WGS) entry which is preliminary data.</text>
</comment>
<proteinExistence type="predicted"/>
<keyword evidence="3" id="KW-1185">Reference proteome</keyword>
<feature type="signal peptide" evidence="1">
    <location>
        <begin position="1"/>
        <end position="26"/>
    </location>
</feature>
<gene>
    <name evidence="2" type="ORF">V8G58_03800</name>
</gene>
<feature type="chain" id="PRO_5046402195" evidence="1">
    <location>
        <begin position="27"/>
        <end position="131"/>
    </location>
</feature>
<protein>
    <submittedName>
        <fullName evidence="2">Uncharacterized protein</fullName>
    </submittedName>
</protein>
<organism evidence="2 3">
    <name type="scientific">Gaetbulibacter aestuarii</name>
    <dbReference type="NCBI Taxonomy" id="1502358"/>
    <lineage>
        <taxon>Bacteria</taxon>
        <taxon>Pseudomonadati</taxon>
        <taxon>Bacteroidota</taxon>
        <taxon>Flavobacteriia</taxon>
        <taxon>Flavobacteriales</taxon>
        <taxon>Flavobacteriaceae</taxon>
        <taxon>Gaetbulibacter</taxon>
    </lineage>
</organism>
<dbReference type="RefSeq" id="WP_344739889.1">
    <property type="nucleotide sequence ID" value="NZ_BAABAY010000001.1"/>
</dbReference>
<sequence>MKIKSTFTVLSICLTLLFFLPTETLAQQQKKGPPSWAPAHGYRAKVRQIYFPDYKMYYDLQKGVYIYLNKNSWQISVNLPRILGRINLSSTPKVELELNTDSPQRYNAEHLVKYRGKGYKNKMKHKDKARK</sequence>